<accession>A0A0N4ZZS0</accession>
<keyword evidence="2" id="KW-1185">Reference proteome</keyword>
<protein>
    <submittedName>
        <fullName evidence="3">Astacin domain-containing protein</fullName>
    </submittedName>
</protein>
<evidence type="ECO:0000313" key="2">
    <source>
        <dbReference type="Proteomes" id="UP000038045"/>
    </source>
</evidence>
<dbReference type="Pfam" id="PF01400">
    <property type="entry name" value="Astacin"/>
    <property type="match status" value="1"/>
</dbReference>
<dbReference type="PANTHER" id="PTHR10127">
    <property type="entry name" value="DISCOIDIN, CUB, EGF, LAMININ , AND ZINC METALLOPROTEASE DOMAIN CONTAINING"/>
    <property type="match status" value="1"/>
</dbReference>
<dbReference type="GO" id="GO:0004222">
    <property type="term" value="F:metalloendopeptidase activity"/>
    <property type="evidence" value="ECO:0007669"/>
    <property type="project" value="InterPro"/>
</dbReference>
<evidence type="ECO:0000313" key="3">
    <source>
        <dbReference type="WBParaSite" id="PTRK_0001450800.1"/>
    </source>
</evidence>
<dbReference type="PANTHER" id="PTHR10127:SF794">
    <property type="entry name" value="ZINC METALLOPROTEINASE NAS-22-RELATED"/>
    <property type="match status" value="1"/>
</dbReference>
<dbReference type="InterPro" id="IPR024079">
    <property type="entry name" value="MetalloPept_cat_dom_sf"/>
</dbReference>
<dbReference type="AlphaFoldDB" id="A0A0N4ZZS0"/>
<dbReference type="GO" id="GO:0006508">
    <property type="term" value="P:proteolysis"/>
    <property type="evidence" value="ECO:0007669"/>
    <property type="project" value="InterPro"/>
</dbReference>
<name>A0A0N4ZZS0_PARTI</name>
<dbReference type="Proteomes" id="UP000038045">
    <property type="component" value="Unplaced"/>
</dbReference>
<dbReference type="Gene3D" id="3.40.390.10">
    <property type="entry name" value="Collagenase (Catalytic Domain)"/>
    <property type="match status" value="1"/>
</dbReference>
<feature type="domain" description="Peptidase M12A" evidence="1">
    <location>
        <begin position="26"/>
        <end position="145"/>
    </location>
</feature>
<dbReference type="InterPro" id="IPR001506">
    <property type="entry name" value="Peptidase_M12A"/>
</dbReference>
<reference evidence="3" key="1">
    <citation type="submission" date="2017-02" db="UniProtKB">
        <authorList>
            <consortium name="WormBaseParasite"/>
        </authorList>
    </citation>
    <scope>IDENTIFICATION</scope>
</reference>
<evidence type="ECO:0000259" key="1">
    <source>
        <dbReference type="Pfam" id="PF01400"/>
    </source>
</evidence>
<proteinExistence type="predicted"/>
<organism evidence="2 3">
    <name type="scientific">Parastrongyloides trichosuri</name>
    <name type="common">Possum-specific nematode worm</name>
    <dbReference type="NCBI Taxonomy" id="131310"/>
    <lineage>
        <taxon>Eukaryota</taxon>
        <taxon>Metazoa</taxon>
        <taxon>Ecdysozoa</taxon>
        <taxon>Nematoda</taxon>
        <taxon>Chromadorea</taxon>
        <taxon>Rhabditida</taxon>
        <taxon>Tylenchina</taxon>
        <taxon>Panagrolaimomorpha</taxon>
        <taxon>Strongyloidoidea</taxon>
        <taxon>Strongyloididae</taxon>
        <taxon>Parastrongyloides</taxon>
    </lineage>
</organism>
<dbReference type="WBParaSite" id="PTRK_0001450800.1">
    <property type="protein sequence ID" value="PTRK_0001450800.1"/>
    <property type="gene ID" value="PTRK_0001450800"/>
</dbReference>
<sequence>PLTEINGLIFKIKPVKQAKNDKYNKSTSQEVIVSESCFKTFACLLKYTVLKLGMTAPHHRKDRDNYVEIHSNNYKSKKYFEIFDDSKAKTFGTGYDFGSITNEKETYKSKNGKSTIEPKQEKYKFMMGYSKSLSFNDAKILNYMYCDKCKDSPIRCENGGYPDYNDCTKCICPEGFKSRKCVEIDTDHDMCSYTELGAFEEEEIFKQRVFKYDKYSRCVYKFSSIIGTRIQMSINVITPNKTQCVESDFELKYQKDKGATGLKICGDYFNNTTNILSEDNKVLLIFKRYGRNDIEIKYKAVKTVN</sequence>
<dbReference type="SUPFAM" id="SSF55486">
    <property type="entry name" value="Metalloproteases ('zincins'), catalytic domain"/>
    <property type="match status" value="1"/>
</dbReference>